<evidence type="ECO:0000256" key="3">
    <source>
        <dbReference type="ARBA" id="ARBA00022692"/>
    </source>
</evidence>
<dbReference type="EMBL" id="HBUF01519730">
    <property type="protein sequence ID" value="CAG6748589.1"/>
    <property type="molecule type" value="Transcribed_RNA"/>
</dbReference>
<evidence type="ECO:0000256" key="4">
    <source>
        <dbReference type="ARBA" id="ARBA00022729"/>
    </source>
</evidence>
<keyword evidence="3 11" id="KW-0812">Transmembrane</keyword>
<dbReference type="Gene3D" id="3.40.630.10">
    <property type="entry name" value="Zn peptidases"/>
    <property type="match status" value="1"/>
</dbReference>
<dbReference type="PROSITE" id="PS00018">
    <property type="entry name" value="EF_HAND_1"/>
    <property type="match status" value="1"/>
</dbReference>
<evidence type="ECO:0000256" key="9">
    <source>
        <dbReference type="ARBA" id="ARBA00034873"/>
    </source>
</evidence>
<protein>
    <recommendedName>
        <fullName evidence="9">BOS complex subunit NCLN</fullName>
    </recommendedName>
</protein>
<evidence type="ECO:0000256" key="2">
    <source>
        <dbReference type="ARBA" id="ARBA00007717"/>
    </source>
</evidence>
<evidence type="ECO:0000256" key="8">
    <source>
        <dbReference type="ARBA" id="ARBA00023180"/>
    </source>
</evidence>
<keyword evidence="5" id="KW-0256">Endoplasmic reticulum</keyword>
<organism evidence="13">
    <name type="scientific">Cacopsylla melanoneura</name>
    <dbReference type="NCBI Taxonomy" id="428564"/>
    <lineage>
        <taxon>Eukaryota</taxon>
        <taxon>Metazoa</taxon>
        <taxon>Ecdysozoa</taxon>
        <taxon>Arthropoda</taxon>
        <taxon>Hexapoda</taxon>
        <taxon>Insecta</taxon>
        <taxon>Pterygota</taxon>
        <taxon>Neoptera</taxon>
        <taxon>Paraneoptera</taxon>
        <taxon>Hemiptera</taxon>
        <taxon>Sternorrhyncha</taxon>
        <taxon>Psylloidea</taxon>
        <taxon>Psyllidae</taxon>
        <taxon>Psyllinae</taxon>
        <taxon>Cacopsylla</taxon>
    </lineage>
</organism>
<comment type="similarity">
    <text evidence="2">Belongs to the nicastrin family.</text>
</comment>
<dbReference type="GO" id="GO:0009966">
    <property type="term" value="P:regulation of signal transduction"/>
    <property type="evidence" value="ECO:0007669"/>
    <property type="project" value="InterPro"/>
</dbReference>
<sequence>MILLEEDISEIFKNTFTYYFVLISIILFVAPLSSVDGAHEFQAYRMHQFDFNSVAYGCRSASVNLEVHSLLTWSTARHCIITWLMEMTIDQYKLLSNKAGCVLLILPQQMHALNEEEKTMLLLLEKYMMSIDTLTPTYFAHWSPELDKIATDVNHGLTTTNSKESAVQALINAVAGNRYQLVINVNKPVPTPDLHIASVYGTLAGKSSRGEIERLPTIVIVAHYDTMGIAPELAMGADNNGSGLVALFELVRLFSTLFGQPRSLAPYNLVFLVSGGGKYNYLATKKFLDEEMEEIGRNVDFVLCLEGLASSPDAVNFFVSKPPKPGTPVDRFYQIFSKVAASKQQQQQHSTSPNSPLNVTLKHKKINLQDAWLAWEHEHFSMRKYRAFTLSALENHKDIRRNTILDTKHSLDIPTLTRNIEILAESLASYVYNIQDASVIFEASLKVEKASILSHLAHLSHTRRSVQLTPSNSKRNPLVDNFSWMLSKYLKQSGSTTSGGSSPGGAGSVSSSSSAGGGGSPVVKTFSFPQDRREPDLVTYTGSGFSSPAHVYTVKPIVFDLVLLAGISLYLYLVYLVIETGVPKFL</sequence>
<evidence type="ECO:0000256" key="10">
    <source>
        <dbReference type="SAM" id="MobiDB-lite"/>
    </source>
</evidence>
<dbReference type="SUPFAM" id="SSF53187">
    <property type="entry name" value="Zn-dependent exopeptidases"/>
    <property type="match status" value="1"/>
</dbReference>
<proteinExistence type="inferred from homology"/>
<dbReference type="InterPro" id="IPR016574">
    <property type="entry name" value="Nicalin"/>
</dbReference>
<comment type="subcellular location">
    <subcellularLocation>
        <location evidence="1">Endoplasmic reticulum membrane</location>
        <topology evidence="1">Single-pass membrane protein</topology>
    </subcellularLocation>
</comment>
<evidence type="ECO:0000256" key="1">
    <source>
        <dbReference type="ARBA" id="ARBA00004389"/>
    </source>
</evidence>
<evidence type="ECO:0000256" key="6">
    <source>
        <dbReference type="ARBA" id="ARBA00022989"/>
    </source>
</evidence>
<evidence type="ECO:0000259" key="12">
    <source>
        <dbReference type="Pfam" id="PF04389"/>
    </source>
</evidence>
<keyword evidence="4" id="KW-0732">Signal</keyword>
<feature type="transmembrane region" description="Helical" evidence="11">
    <location>
        <begin position="16"/>
        <end position="35"/>
    </location>
</feature>
<dbReference type="EMBL" id="HBUF01197864">
    <property type="protein sequence ID" value="CAG6660763.1"/>
    <property type="molecule type" value="Transcribed_RNA"/>
</dbReference>
<keyword evidence="7 11" id="KW-0472">Membrane</keyword>
<reference evidence="13" key="1">
    <citation type="submission" date="2021-05" db="EMBL/GenBank/DDBJ databases">
        <authorList>
            <person name="Alioto T."/>
            <person name="Alioto T."/>
            <person name="Gomez Garrido J."/>
        </authorList>
    </citation>
    <scope>NUCLEOTIDE SEQUENCE</scope>
</reference>
<dbReference type="GO" id="GO:0005789">
    <property type="term" value="C:endoplasmic reticulum membrane"/>
    <property type="evidence" value="ECO:0007669"/>
    <property type="project" value="UniProtKB-SubCell"/>
</dbReference>
<feature type="domain" description="Peptidase M28" evidence="12">
    <location>
        <begin position="201"/>
        <end position="334"/>
    </location>
</feature>
<evidence type="ECO:0000313" key="13">
    <source>
        <dbReference type="EMBL" id="CAG6731162.1"/>
    </source>
</evidence>
<evidence type="ECO:0000256" key="7">
    <source>
        <dbReference type="ARBA" id="ARBA00023136"/>
    </source>
</evidence>
<keyword evidence="6 11" id="KW-1133">Transmembrane helix</keyword>
<evidence type="ECO:0000256" key="5">
    <source>
        <dbReference type="ARBA" id="ARBA00022824"/>
    </source>
</evidence>
<evidence type="ECO:0000256" key="11">
    <source>
        <dbReference type="SAM" id="Phobius"/>
    </source>
</evidence>
<dbReference type="PANTHER" id="PTHR31826">
    <property type="entry name" value="NICALIN"/>
    <property type="match status" value="1"/>
</dbReference>
<dbReference type="EMBL" id="HBUF01383356">
    <property type="protein sequence ID" value="CAG6731162.1"/>
    <property type="molecule type" value="Transcribed_RNA"/>
</dbReference>
<feature type="region of interest" description="Disordered" evidence="10">
    <location>
        <begin position="495"/>
        <end position="520"/>
    </location>
</feature>
<name>A0A8D8YLM1_9HEMI</name>
<feature type="transmembrane region" description="Helical" evidence="11">
    <location>
        <begin position="557"/>
        <end position="578"/>
    </location>
</feature>
<keyword evidence="8" id="KW-0325">Glycoprotein</keyword>
<dbReference type="Pfam" id="PF04389">
    <property type="entry name" value="Peptidase_M28"/>
    <property type="match status" value="1"/>
</dbReference>
<dbReference type="CDD" id="cd03882">
    <property type="entry name" value="M28_nicalin_like"/>
    <property type="match status" value="1"/>
</dbReference>
<dbReference type="InterPro" id="IPR007484">
    <property type="entry name" value="Peptidase_M28"/>
</dbReference>
<accession>A0A8D8YLM1</accession>
<dbReference type="InterPro" id="IPR018247">
    <property type="entry name" value="EF_Hand_1_Ca_BS"/>
</dbReference>
<dbReference type="AlphaFoldDB" id="A0A8D8YLM1"/>